<dbReference type="AlphaFoldDB" id="A0A558HQ57"/>
<dbReference type="InterPro" id="IPR007345">
    <property type="entry name" value="Polysacch_pyruvyl_Trfase"/>
</dbReference>
<evidence type="ECO:0000259" key="1">
    <source>
        <dbReference type="Pfam" id="PF04230"/>
    </source>
</evidence>
<reference evidence="2 3" key="1">
    <citation type="submission" date="2019-07" db="EMBL/GenBank/DDBJ databases">
        <title>Diversity of Bacteria from Kongsfjorden, Arctic.</title>
        <authorList>
            <person name="Yu Y."/>
        </authorList>
    </citation>
    <scope>NUCLEOTIDE SEQUENCE [LARGE SCALE GENOMIC DNA]</scope>
    <source>
        <strain evidence="2 3">SM1923</strain>
    </source>
</reference>
<keyword evidence="3" id="KW-1185">Reference proteome</keyword>
<organism evidence="2 3">
    <name type="scientific">Cobetia crustatorum</name>
    <dbReference type="NCBI Taxonomy" id="553385"/>
    <lineage>
        <taxon>Bacteria</taxon>
        <taxon>Pseudomonadati</taxon>
        <taxon>Pseudomonadota</taxon>
        <taxon>Gammaproteobacteria</taxon>
        <taxon>Oceanospirillales</taxon>
        <taxon>Halomonadaceae</taxon>
        <taxon>Cobetia</taxon>
    </lineage>
</organism>
<dbReference type="OrthoDB" id="9803627at2"/>
<dbReference type="EMBL" id="VNFH01000004">
    <property type="protein sequence ID" value="TVU71274.1"/>
    <property type="molecule type" value="Genomic_DNA"/>
</dbReference>
<dbReference type="GO" id="GO:0016740">
    <property type="term" value="F:transferase activity"/>
    <property type="evidence" value="ECO:0007669"/>
    <property type="project" value="UniProtKB-KW"/>
</dbReference>
<evidence type="ECO:0000313" key="2">
    <source>
        <dbReference type="EMBL" id="TVU71274.1"/>
    </source>
</evidence>
<protein>
    <submittedName>
        <fullName evidence="2">Polysaccharide pyruvyl transferase family protein</fullName>
    </submittedName>
</protein>
<dbReference type="Proteomes" id="UP000319941">
    <property type="component" value="Unassembled WGS sequence"/>
</dbReference>
<accession>A0A558HQ57</accession>
<feature type="domain" description="Polysaccharide pyruvyl transferase" evidence="1">
    <location>
        <begin position="15"/>
        <end position="204"/>
    </location>
</feature>
<dbReference type="RefSeq" id="WP_144727119.1">
    <property type="nucleotide sequence ID" value="NZ_CAWOWR010000097.1"/>
</dbReference>
<dbReference type="Pfam" id="PF04230">
    <property type="entry name" value="PS_pyruv_trans"/>
    <property type="match status" value="1"/>
</dbReference>
<evidence type="ECO:0000313" key="3">
    <source>
        <dbReference type="Proteomes" id="UP000319941"/>
    </source>
</evidence>
<keyword evidence="2" id="KW-0808">Transferase</keyword>
<comment type="caution">
    <text evidence="2">The sequence shown here is derived from an EMBL/GenBank/DDBJ whole genome shotgun (WGS) entry which is preliminary data.</text>
</comment>
<sequence>MLNVTWWRSPEGMNNLGDEITSILLENHFQVEHSKTNIFNADVISTGSILNWVYNRDDWKPGRRRLAVVGSGLMKPVANIEKKNKANDFLDIHSVRGYLTKSLLGAKGNDVSIGDPGLLASLLVSTKPAKKFKFGVIPHHTKVDDVAFINKFSALGDVCVIDFRTNDHHAIFTQMLECEVILSQSLHGLIFSDSLGIPNVWVDSGTLHGGGEFKFYDYFSSIGRDFSRKLDVSQGDAQISMLHDSKIHEMSQLKLREVQSDIIAAFKKVI</sequence>
<proteinExistence type="predicted"/>
<name>A0A558HQ57_9GAMM</name>
<gene>
    <name evidence="2" type="ORF">FQP86_07035</name>
</gene>